<organism evidence="1 2">
    <name type="scientific">Comamonas serinivorans</name>
    <dbReference type="NCBI Taxonomy" id="1082851"/>
    <lineage>
        <taxon>Bacteria</taxon>
        <taxon>Pseudomonadati</taxon>
        <taxon>Pseudomonadota</taxon>
        <taxon>Betaproteobacteria</taxon>
        <taxon>Burkholderiales</taxon>
        <taxon>Comamonadaceae</taxon>
        <taxon>Comamonas</taxon>
    </lineage>
</organism>
<accession>A0A1Y0EMP9</accession>
<dbReference type="Proteomes" id="UP000196138">
    <property type="component" value="Chromosome"/>
</dbReference>
<dbReference type="AlphaFoldDB" id="A0A1Y0EMP9"/>
<dbReference type="KEGG" id="cser:CCO03_08450"/>
<gene>
    <name evidence="1" type="ORF">CCO03_08450</name>
</gene>
<dbReference type="EMBL" id="CP021455">
    <property type="protein sequence ID" value="ARU04700.1"/>
    <property type="molecule type" value="Genomic_DNA"/>
</dbReference>
<keyword evidence="2" id="KW-1185">Reference proteome</keyword>
<name>A0A1Y0EMP9_9BURK</name>
<proteinExistence type="predicted"/>
<evidence type="ECO:0000313" key="1">
    <source>
        <dbReference type="EMBL" id="ARU04700.1"/>
    </source>
</evidence>
<protein>
    <submittedName>
        <fullName evidence="1">Uncharacterized protein</fullName>
    </submittedName>
</protein>
<reference evidence="1 2" key="1">
    <citation type="submission" date="2017-05" db="EMBL/GenBank/DDBJ databases">
        <authorList>
            <person name="Song R."/>
            <person name="Chenine A.L."/>
            <person name="Ruprecht R.M."/>
        </authorList>
    </citation>
    <scope>NUCLEOTIDE SEQUENCE [LARGE SCALE GENOMIC DNA]</scope>
    <source>
        <strain evidence="1 2">DSM 26136</strain>
    </source>
</reference>
<evidence type="ECO:0000313" key="2">
    <source>
        <dbReference type="Proteomes" id="UP000196138"/>
    </source>
</evidence>
<sequence>MVKAIQPTDTHVAEILEAVKAAAQEGKTTLKTYARDFGSGNLYGGQPTVAQAAVIARLNELGFKTAIRSECRQFVDIWLEVSWE</sequence>